<name>A0A8H7ZW19_9FUNG</name>
<dbReference type="EMBL" id="JAEFCI010005196">
    <property type="protein sequence ID" value="KAG5460456.1"/>
    <property type="molecule type" value="Genomic_DNA"/>
</dbReference>
<dbReference type="OrthoDB" id="10678934at2759"/>
<sequence length="393" mass="44889">MFPAPSPIRGHQTSAASTRHAENSEGKEKKNKKSKKKKKKKKERAGEEGGRGRGGTRRRTAPVVVEVAQERDELVPVLLQDVEDGLLFVRVRDEHLEHVERLELDVAALVAQQVHHQLEVVGGRDVPRHHAEVGPVQQRLAEELRCFVQVCRVQERGVLLEELFLFPPVVNRVTKPDPPPAGPPKFPEAARALPFPPPRGGPPHVIILLVQVIRNHRLVSRQDVFEARKRVRRDVEGGHLHVVEEPFRFVSRRRNAGRVPPRVLVPIPHHSRDHFTLRPTALRSPSQERERHPGVIAQVVDGREPRADLPSQKVVEDLGDVFLCLELELRDVLHQQLQQIVVVHFLGQLGDLLRIRFLIFSPKREDLLHFRQRFRYLVARLPENGFAAERERG</sequence>
<gene>
    <name evidence="2" type="ORF">BJ554DRAFT_7492</name>
</gene>
<evidence type="ECO:0000256" key="1">
    <source>
        <dbReference type="SAM" id="MobiDB-lite"/>
    </source>
</evidence>
<proteinExistence type="predicted"/>
<protein>
    <submittedName>
        <fullName evidence="2">Uncharacterized protein</fullName>
    </submittedName>
</protein>
<evidence type="ECO:0000313" key="2">
    <source>
        <dbReference type="EMBL" id="KAG5460456.1"/>
    </source>
</evidence>
<evidence type="ECO:0000313" key="3">
    <source>
        <dbReference type="Proteomes" id="UP000673691"/>
    </source>
</evidence>
<dbReference type="Proteomes" id="UP000673691">
    <property type="component" value="Unassembled WGS sequence"/>
</dbReference>
<organism evidence="2 3">
    <name type="scientific">Olpidium bornovanus</name>
    <dbReference type="NCBI Taxonomy" id="278681"/>
    <lineage>
        <taxon>Eukaryota</taxon>
        <taxon>Fungi</taxon>
        <taxon>Fungi incertae sedis</taxon>
        <taxon>Olpidiomycota</taxon>
        <taxon>Olpidiomycotina</taxon>
        <taxon>Olpidiomycetes</taxon>
        <taxon>Olpidiales</taxon>
        <taxon>Olpidiaceae</taxon>
        <taxon>Olpidium</taxon>
    </lineage>
</organism>
<feature type="compositionally biased region" description="Basic and acidic residues" evidence="1">
    <location>
        <begin position="19"/>
        <end position="28"/>
    </location>
</feature>
<feature type="region of interest" description="Disordered" evidence="1">
    <location>
        <begin position="1"/>
        <end position="62"/>
    </location>
</feature>
<reference evidence="2 3" key="1">
    <citation type="journal article" name="Sci. Rep.">
        <title>Genome-scale phylogenetic analyses confirm Olpidium as the closest living zoosporic fungus to the non-flagellated, terrestrial fungi.</title>
        <authorList>
            <person name="Chang Y."/>
            <person name="Rochon D."/>
            <person name="Sekimoto S."/>
            <person name="Wang Y."/>
            <person name="Chovatia M."/>
            <person name="Sandor L."/>
            <person name="Salamov A."/>
            <person name="Grigoriev I.V."/>
            <person name="Stajich J.E."/>
            <person name="Spatafora J.W."/>
        </authorList>
    </citation>
    <scope>NUCLEOTIDE SEQUENCE [LARGE SCALE GENOMIC DNA]</scope>
    <source>
        <strain evidence="2">S191</strain>
    </source>
</reference>
<comment type="caution">
    <text evidence="2">The sequence shown here is derived from an EMBL/GenBank/DDBJ whole genome shotgun (WGS) entry which is preliminary data.</text>
</comment>
<keyword evidence="3" id="KW-1185">Reference proteome</keyword>
<accession>A0A8H7ZW19</accession>
<dbReference type="AlphaFoldDB" id="A0A8H7ZW19"/>
<feature type="compositionally biased region" description="Basic residues" evidence="1">
    <location>
        <begin position="29"/>
        <end position="43"/>
    </location>
</feature>